<name>A0A7J0BJG9_9BACT</name>
<reference evidence="1 2" key="1">
    <citation type="submission" date="2020-05" db="EMBL/GenBank/DDBJ databases">
        <title>Draft genome sequence of Desulfovibrio sp. strain HN2T.</title>
        <authorList>
            <person name="Ueno A."/>
            <person name="Tamazawa S."/>
            <person name="Tamamura S."/>
            <person name="Murakami T."/>
            <person name="Kiyama T."/>
            <person name="Inomata H."/>
            <person name="Amano Y."/>
            <person name="Miyakawa K."/>
            <person name="Tamaki H."/>
            <person name="Naganuma T."/>
            <person name="Kaneko K."/>
        </authorList>
    </citation>
    <scope>NUCLEOTIDE SEQUENCE [LARGE SCALE GENOMIC DNA]</scope>
    <source>
        <strain evidence="1 2">HN2</strain>
    </source>
</reference>
<proteinExistence type="predicted"/>
<evidence type="ECO:0000313" key="1">
    <source>
        <dbReference type="EMBL" id="GFM33285.1"/>
    </source>
</evidence>
<evidence type="ECO:0008006" key="3">
    <source>
        <dbReference type="Google" id="ProtNLM"/>
    </source>
</evidence>
<accession>A0A7J0BJG9</accession>
<sequence length="112" mass="12372">MEVRTKVIILGTPLKVKEKEVLELTMREPLVEDMLEAAELAGDMSTAARLEVCTFAHLCDVPLADLLRMRQADYTKLQEAYGFLARSAPREEATCEKQCLSSENAPDGDGGK</sequence>
<dbReference type="EMBL" id="BLVO01000013">
    <property type="protein sequence ID" value="GFM33285.1"/>
    <property type="molecule type" value="Genomic_DNA"/>
</dbReference>
<dbReference type="RefSeq" id="WP_174404953.1">
    <property type="nucleotide sequence ID" value="NZ_BLVO01000013.1"/>
</dbReference>
<gene>
    <name evidence="1" type="ORF">DSM101010T_16500</name>
</gene>
<comment type="caution">
    <text evidence="1">The sequence shown here is derived from an EMBL/GenBank/DDBJ whole genome shotgun (WGS) entry which is preliminary data.</text>
</comment>
<evidence type="ECO:0000313" key="2">
    <source>
        <dbReference type="Proteomes" id="UP000503840"/>
    </source>
</evidence>
<dbReference type="Pfam" id="PF10109">
    <property type="entry name" value="Phage_TAC_7"/>
    <property type="match status" value="1"/>
</dbReference>
<keyword evidence="2" id="KW-1185">Reference proteome</keyword>
<dbReference type="InterPro" id="IPR019289">
    <property type="entry name" value="Phage_tail_E/E"/>
</dbReference>
<protein>
    <recommendedName>
        <fullName evidence="3">Phage tail assembly protein</fullName>
    </recommendedName>
</protein>
<dbReference type="AlphaFoldDB" id="A0A7J0BJG9"/>
<organism evidence="1 2">
    <name type="scientific">Desulfovibrio subterraneus</name>
    <dbReference type="NCBI Taxonomy" id="2718620"/>
    <lineage>
        <taxon>Bacteria</taxon>
        <taxon>Pseudomonadati</taxon>
        <taxon>Thermodesulfobacteriota</taxon>
        <taxon>Desulfovibrionia</taxon>
        <taxon>Desulfovibrionales</taxon>
        <taxon>Desulfovibrionaceae</taxon>
        <taxon>Desulfovibrio</taxon>
    </lineage>
</organism>
<dbReference type="Proteomes" id="UP000503840">
    <property type="component" value="Unassembled WGS sequence"/>
</dbReference>